<evidence type="ECO:0000259" key="8">
    <source>
        <dbReference type="Pfam" id="PF00408"/>
    </source>
</evidence>
<evidence type="ECO:0000313" key="13">
    <source>
        <dbReference type="Proteomes" id="UP000548632"/>
    </source>
</evidence>
<dbReference type="InterPro" id="IPR016066">
    <property type="entry name" value="A-D-PHexomutase_CS"/>
</dbReference>
<protein>
    <submittedName>
        <fullName evidence="12">Phosphomannomutase</fullName>
    </submittedName>
</protein>
<dbReference type="GO" id="GO:0008966">
    <property type="term" value="F:phosphoglucosamine mutase activity"/>
    <property type="evidence" value="ECO:0007669"/>
    <property type="project" value="TreeGrafter"/>
</dbReference>
<evidence type="ECO:0000259" key="9">
    <source>
        <dbReference type="Pfam" id="PF02878"/>
    </source>
</evidence>
<dbReference type="InterPro" id="IPR016055">
    <property type="entry name" value="A-D-PHexomutase_a/b/a-I/II/III"/>
</dbReference>
<proteinExistence type="inferred from homology"/>
<dbReference type="Gene3D" id="3.40.120.10">
    <property type="entry name" value="Alpha-D-Glucose-1,6-Bisphosphate, subunit A, domain 3"/>
    <property type="match status" value="3"/>
</dbReference>
<reference evidence="12 13" key="1">
    <citation type="journal article" date="2020" name="Arch. Microbiol.">
        <title>The genome sequence of the giant phototrophic gammaproteobacterium Thiospirillum jenense gives insight into its physiological properties and phylogenetic relationships.</title>
        <authorList>
            <person name="Imhoff J.F."/>
            <person name="Meyer T.E."/>
            <person name="Kyndt J.A."/>
        </authorList>
    </citation>
    <scope>NUCLEOTIDE SEQUENCE [LARGE SCALE GENOMIC DNA]</scope>
    <source>
        <strain evidence="12 13">DSM 216</strain>
    </source>
</reference>
<gene>
    <name evidence="12" type="ORF">HUK38_09865</name>
</gene>
<comment type="caution">
    <text evidence="12">The sequence shown here is derived from an EMBL/GenBank/DDBJ whole genome shotgun (WGS) entry which is preliminary data.</text>
</comment>
<evidence type="ECO:0000256" key="3">
    <source>
        <dbReference type="ARBA" id="ARBA00022553"/>
    </source>
</evidence>
<dbReference type="GO" id="GO:0006048">
    <property type="term" value="P:UDP-N-acetylglucosamine biosynthetic process"/>
    <property type="evidence" value="ECO:0007669"/>
    <property type="project" value="TreeGrafter"/>
</dbReference>
<dbReference type="GO" id="GO:0009252">
    <property type="term" value="P:peptidoglycan biosynthetic process"/>
    <property type="evidence" value="ECO:0007669"/>
    <property type="project" value="TreeGrafter"/>
</dbReference>
<dbReference type="InterPro" id="IPR005843">
    <property type="entry name" value="A-D-PHexomutase_C"/>
</dbReference>
<dbReference type="GO" id="GO:0000287">
    <property type="term" value="F:magnesium ion binding"/>
    <property type="evidence" value="ECO:0007669"/>
    <property type="project" value="InterPro"/>
</dbReference>
<keyword evidence="4 7" id="KW-0479">Metal-binding</keyword>
<dbReference type="GO" id="GO:0004615">
    <property type="term" value="F:phosphomannomutase activity"/>
    <property type="evidence" value="ECO:0007669"/>
    <property type="project" value="TreeGrafter"/>
</dbReference>
<dbReference type="Pfam" id="PF02880">
    <property type="entry name" value="PGM_PMM_III"/>
    <property type="match status" value="1"/>
</dbReference>
<accession>A0A839HH41</accession>
<keyword evidence="3" id="KW-0597">Phosphoprotein</keyword>
<dbReference type="GO" id="GO:0005975">
    <property type="term" value="P:carbohydrate metabolic process"/>
    <property type="evidence" value="ECO:0007669"/>
    <property type="project" value="InterPro"/>
</dbReference>
<dbReference type="SUPFAM" id="SSF55957">
    <property type="entry name" value="Phosphoglucomutase, C-terminal domain"/>
    <property type="match status" value="1"/>
</dbReference>
<dbReference type="Gene3D" id="3.30.310.50">
    <property type="entry name" value="Alpha-D-phosphohexomutase, C-terminal domain"/>
    <property type="match status" value="1"/>
</dbReference>
<dbReference type="GO" id="GO:0005829">
    <property type="term" value="C:cytosol"/>
    <property type="evidence" value="ECO:0007669"/>
    <property type="project" value="TreeGrafter"/>
</dbReference>
<dbReference type="PROSITE" id="PS00710">
    <property type="entry name" value="PGM_PMM"/>
    <property type="match status" value="1"/>
</dbReference>
<dbReference type="Proteomes" id="UP000548632">
    <property type="component" value="Unassembled WGS sequence"/>
</dbReference>
<dbReference type="AlphaFoldDB" id="A0A839HH41"/>
<evidence type="ECO:0000256" key="1">
    <source>
        <dbReference type="ARBA" id="ARBA00001946"/>
    </source>
</evidence>
<keyword evidence="5 7" id="KW-0460">Magnesium</keyword>
<feature type="domain" description="Alpha-D-phosphohexomutase alpha/beta/alpha" evidence="10">
    <location>
        <begin position="169"/>
        <end position="266"/>
    </location>
</feature>
<comment type="similarity">
    <text evidence="2 7">Belongs to the phosphohexose mutase family.</text>
</comment>
<evidence type="ECO:0000256" key="5">
    <source>
        <dbReference type="ARBA" id="ARBA00022842"/>
    </source>
</evidence>
<evidence type="ECO:0000256" key="2">
    <source>
        <dbReference type="ARBA" id="ARBA00010231"/>
    </source>
</evidence>
<keyword evidence="13" id="KW-1185">Reference proteome</keyword>
<dbReference type="PANTHER" id="PTHR42946:SF1">
    <property type="entry name" value="PHOSPHOGLUCOMUTASE (ALPHA-D-GLUCOSE-1,6-BISPHOSPHATE-DEPENDENT)"/>
    <property type="match status" value="1"/>
</dbReference>
<feature type="domain" description="Alpha-D-phosphohexomutase alpha/beta/alpha" evidence="9">
    <location>
        <begin position="13"/>
        <end position="138"/>
    </location>
</feature>
<dbReference type="InterPro" id="IPR050060">
    <property type="entry name" value="Phosphoglucosamine_mutase"/>
</dbReference>
<dbReference type="PANTHER" id="PTHR42946">
    <property type="entry name" value="PHOSPHOHEXOSE MUTASE"/>
    <property type="match status" value="1"/>
</dbReference>
<evidence type="ECO:0000259" key="11">
    <source>
        <dbReference type="Pfam" id="PF02880"/>
    </source>
</evidence>
<dbReference type="InterPro" id="IPR005846">
    <property type="entry name" value="A-D-PHexomutase_a/b/a-III"/>
</dbReference>
<dbReference type="InterPro" id="IPR036900">
    <property type="entry name" value="A-D-PHexomutase_C_sf"/>
</dbReference>
<dbReference type="CDD" id="cd03088">
    <property type="entry name" value="ManB"/>
    <property type="match status" value="1"/>
</dbReference>
<dbReference type="SUPFAM" id="SSF53738">
    <property type="entry name" value="Phosphoglucomutase, first 3 domains"/>
    <property type="match status" value="3"/>
</dbReference>
<dbReference type="RefSeq" id="WP_182584164.1">
    <property type="nucleotide sequence ID" value="NZ_JABVCQ010000020.1"/>
</dbReference>
<dbReference type="Pfam" id="PF02879">
    <property type="entry name" value="PGM_PMM_II"/>
    <property type="match status" value="1"/>
</dbReference>
<dbReference type="Pfam" id="PF00408">
    <property type="entry name" value="PGM_PMM_IV"/>
    <property type="match status" value="1"/>
</dbReference>
<evidence type="ECO:0000259" key="10">
    <source>
        <dbReference type="Pfam" id="PF02879"/>
    </source>
</evidence>
<feature type="domain" description="Alpha-D-phosphohexomutase alpha/beta/alpha" evidence="11">
    <location>
        <begin position="271"/>
        <end position="389"/>
    </location>
</feature>
<dbReference type="InterPro" id="IPR005844">
    <property type="entry name" value="A-D-PHexomutase_a/b/a-I"/>
</dbReference>
<keyword evidence="6" id="KW-0413">Isomerase</keyword>
<dbReference type="InterPro" id="IPR005845">
    <property type="entry name" value="A-D-PHexomutase_a/b/a-II"/>
</dbReference>
<evidence type="ECO:0000313" key="12">
    <source>
        <dbReference type="EMBL" id="MBB1126536.1"/>
    </source>
</evidence>
<dbReference type="EMBL" id="JABVCQ010000020">
    <property type="protein sequence ID" value="MBB1126536.1"/>
    <property type="molecule type" value="Genomic_DNA"/>
</dbReference>
<feature type="domain" description="Alpha-D-phosphohexomutase C-terminal" evidence="8">
    <location>
        <begin position="421"/>
        <end position="481"/>
    </location>
</feature>
<evidence type="ECO:0000256" key="6">
    <source>
        <dbReference type="ARBA" id="ARBA00023235"/>
    </source>
</evidence>
<evidence type="ECO:0000256" key="7">
    <source>
        <dbReference type="RuleBase" id="RU004326"/>
    </source>
</evidence>
<comment type="cofactor">
    <cofactor evidence="1">
        <name>Mg(2+)</name>
        <dbReference type="ChEBI" id="CHEBI:18420"/>
    </cofactor>
</comment>
<name>A0A839HH41_9GAMM</name>
<sequence length="492" mass="52726">MRIDDLMTTSGVQFGTSGARGLVTAMTDQVCYSYTIGFLNYLREIDHYHDGMRVALAGDYRASTPRILTACAQAVRDCGGQPCYLGTLPTPALAAYGLTHRIPSLMVTGSHIPDDRNGIKFYRADGEILKDDERGIRAQDIAVATDQFDAAGRWRIPTLPPADPSGLEAYVQRFIDFFPADCLAGLRIGLYEHSSVARTALALVLTELGATVTRLGQSSIFVPVDTEAVRPADIELAREWCAGGQFDAIISTDGDGDRPLISDARGNWLRGDIAGVLCARALGATAVVTPISSNSVVERCGWFDTVERCRIGSPYVIAAMQALTARGASSVVGYEANGGFLQATAIHRDGRTLAALPTRDAVIVAIAILSTSRASGQTVAELAATLPPRFTASDRLQNCPAAVSAARLAVFNSGDVQQDCARVQAALGDQFAQVAAINHTDGLRVTFNNDDIVHFRPSGNAPELRVYAESNTAARAQLIIEQGIDWLRHWLN</sequence>
<dbReference type="Pfam" id="PF02878">
    <property type="entry name" value="PGM_PMM_I"/>
    <property type="match status" value="1"/>
</dbReference>
<organism evidence="12 13">
    <name type="scientific">Thiospirillum jenense</name>
    <dbReference type="NCBI Taxonomy" id="1653858"/>
    <lineage>
        <taxon>Bacteria</taxon>
        <taxon>Pseudomonadati</taxon>
        <taxon>Pseudomonadota</taxon>
        <taxon>Gammaproteobacteria</taxon>
        <taxon>Chromatiales</taxon>
        <taxon>Chromatiaceae</taxon>
        <taxon>Thiospirillum</taxon>
    </lineage>
</organism>
<evidence type="ECO:0000256" key="4">
    <source>
        <dbReference type="ARBA" id="ARBA00022723"/>
    </source>
</evidence>